<evidence type="ECO:0008006" key="4">
    <source>
        <dbReference type="Google" id="ProtNLM"/>
    </source>
</evidence>
<dbReference type="EMBL" id="MFQW01000027">
    <property type="protein sequence ID" value="OGH86267.1"/>
    <property type="molecule type" value="Genomic_DNA"/>
</dbReference>
<gene>
    <name evidence="2" type="ORF">A2493_00185</name>
</gene>
<keyword evidence="1" id="KW-1133">Transmembrane helix</keyword>
<dbReference type="Pfam" id="PF10066">
    <property type="entry name" value="DUF2304"/>
    <property type="match status" value="1"/>
</dbReference>
<evidence type="ECO:0000313" key="3">
    <source>
        <dbReference type="Proteomes" id="UP000178349"/>
    </source>
</evidence>
<dbReference type="Proteomes" id="UP000178349">
    <property type="component" value="Unassembled WGS sequence"/>
</dbReference>
<dbReference type="InterPro" id="IPR019277">
    <property type="entry name" value="DUF2304"/>
</dbReference>
<evidence type="ECO:0000256" key="1">
    <source>
        <dbReference type="SAM" id="Phobius"/>
    </source>
</evidence>
<keyword evidence="1" id="KW-0812">Transmembrane</keyword>
<accession>A0A1F6NQM5</accession>
<feature type="transmembrane region" description="Helical" evidence="1">
    <location>
        <begin position="64"/>
        <end position="84"/>
    </location>
</feature>
<proteinExistence type="predicted"/>
<feature type="transmembrane region" description="Helical" evidence="1">
    <location>
        <begin position="34"/>
        <end position="52"/>
    </location>
</feature>
<comment type="caution">
    <text evidence="2">The sequence shown here is derived from an EMBL/GenBank/DDBJ whole genome shotgun (WGS) entry which is preliminary data.</text>
</comment>
<name>A0A1F6NQM5_9BACT</name>
<dbReference type="AlphaFoldDB" id="A0A1F6NQM5"/>
<evidence type="ECO:0000313" key="2">
    <source>
        <dbReference type="EMBL" id="OGH86267.1"/>
    </source>
</evidence>
<keyword evidence="1" id="KW-0472">Membrane</keyword>
<protein>
    <recommendedName>
        <fullName evidence="4">DUF2304 domain-containing protein</fullName>
    </recommendedName>
</protein>
<sequence length="109" mass="12578">MLLLLFKIIFALLALSAVFTVWNKKQKTLLGPKATFFWIVLWLVITLVVFWPNSTQILAEYVGIGRGVDLVIYISIACLFYLVFKMNIKIEGLKRDLTNVVRKESLKEK</sequence>
<organism evidence="2 3">
    <name type="scientific">Candidatus Magasanikbacteria bacterium RIFOXYC12_FULL_33_11</name>
    <dbReference type="NCBI Taxonomy" id="1798701"/>
    <lineage>
        <taxon>Bacteria</taxon>
        <taxon>Candidatus Magasanikiibacteriota</taxon>
    </lineage>
</organism>
<reference evidence="2 3" key="1">
    <citation type="journal article" date="2016" name="Nat. Commun.">
        <title>Thousands of microbial genomes shed light on interconnected biogeochemical processes in an aquifer system.</title>
        <authorList>
            <person name="Anantharaman K."/>
            <person name="Brown C.T."/>
            <person name="Hug L.A."/>
            <person name="Sharon I."/>
            <person name="Castelle C.J."/>
            <person name="Probst A.J."/>
            <person name="Thomas B.C."/>
            <person name="Singh A."/>
            <person name="Wilkins M.J."/>
            <person name="Karaoz U."/>
            <person name="Brodie E.L."/>
            <person name="Williams K.H."/>
            <person name="Hubbard S.S."/>
            <person name="Banfield J.F."/>
        </authorList>
    </citation>
    <scope>NUCLEOTIDE SEQUENCE [LARGE SCALE GENOMIC DNA]</scope>
</reference>
<feature type="transmembrane region" description="Helical" evidence="1">
    <location>
        <begin position="6"/>
        <end position="22"/>
    </location>
</feature>